<feature type="region of interest" description="Disordered" evidence="13">
    <location>
        <begin position="651"/>
        <end position="700"/>
    </location>
</feature>
<evidence type="ECO:0000256" key="3">
    <source>
        <dbReference type="ARBA" id="ARBA00012891"/>
    </source>
</evidence>
<keyword evidence="4" id="KW-0479">Metal-binding</keyword>
<evidence type="ECO:0000256" key="6">
    <source>
        <dbReference type="ARBA" id="ARBA00023029"/>
    </source>
</evidence>
<dbReference type="GO" id="GO:0006265">
    <property type="term" value="P:DNA topological change"/>
    <property type="evidence" value="ECO:0007669"/>
    <property type="project" value="InterPro"/>
</dbReference>
<evidence type="ECO:0000256" key="9">
    <source>
        <dbReference type="ARBA" id="ARBA00030003"/>
    </source>
</evidence>
<evidence type="ECO:0000256" key="10">
    <source>
        <dbReference type="ARBA" id="ARBA00031985"/>
    </source>
</evidence>
<dbReference type="InterPro" id="IPR006171">
    <property type="entry name" value="TOPRIM_dom"/>
</dbReference>
<evidence type="ECO:0000259" key="14">
    <source>
        <dbReference type="PROSITE" id="PS50880"/>
    </source>
</evidence>
<dbReference type="InterPro" id="IPR003602">
    <property type="entry name" value="Topo_IA_DNA-bd_dom"/>
</dbReference>
<dbReference type="Pfam" id="PF01131">
    <property type="entry name" value="Topoisom_bac"/>
    <property type="match status" value="1"/>
</dbReference>
<dbReference type="Gene3D" id="3.40.50.140">
    <property type="match status" value="1"/>
</dbReference>
<evidence type="ECO:0000313" key="17">
    <source>
        <dbReference type="Proteomes" id="UP000245539"/>
    </source>
</evidence>
<evidence type="ECO:0000256" key="7">
    <source>
        <dbReference type="ARBA" id="ARBA00023125"/>
    </source>
</evidence>
<reference evidence="16 17" key="1">
    <citation type="submission" date="2018-05" db="EMBL/GenBank/DDBJ databases">
        <title>Leucothrix arctica sp. nov., isolated from Arctic seawater.</title>
        <authorList>
            <person name="Choi A."/>
            <person name="Baek K."/>
        </authorList>
    </citation>
    <scope>NUCLEOTIDE SEQUENCE [LARGE SCALE GENOMIC DNA]</scope>
    <source>
        <strain evidence="16 17">JCM 18388</strain>
    </source>
</reference>
<dbReference type="SUPFAM" id="SSF56712">
    <property type="entry name" value="Prokaryotic type I DNA topoisomerase"/>
    <property type="match status" value="1"/>
</dbReference>
<proteinExistence type="inferred from homology"/>
<dbReference type="Pfam" id="PF01751">
    <property type="entry name" value="Toprim"/>
    <property type="match status" value="1"/>
</dbReference>
<dbReference type="PANTHER" id="PTHR11390">
    <property type="entry name" value="PROKARYOTIC DNA TOPOISOMERASE"/>
    <property type="match status" value="1"/>
</dbReference>
<evidence type="ECO:0000313" key="16">
    <source>
        <dbReference type="EMBL" id="PWQ92357.1"/>
    </source>
</evidence>
<dbReference type="SMART" id="SM00437">
    <property type="entry name" value="TOP1Ac"/>
    <property type="match status" value="1"/>
</dbReference>
<accession>A0A317C1X0</accession>
<feature type="domain" description="Topo IA-type catalytic" evidence="15">
    <location>
        <begin position="155"/>
        <end position="634"/>
    </location>
</feature>
<dbReference type="InterPro" id="IPR023405">
    <property type="entry name" value="Topo_IA_core_domain"/>
</dbReference>
<dbReference type="GO" id="GO:0003677">
    <property type="term" value="F:DNA binding"/>
    <property type="evidence" value="ECO:0007669"/>
    <property type="project" value="UniProtKB-KW"/>
</dbReference>
<evidence type="ECO:0000256" key="2">
    <source>
        <dbReference type="ARBA" id="ARBA00009446"/>
    </source>
</evidence>
<evidence type="ECO:0000256" key="8">
    <source>
        <dbReference type="ARBA" id="ARBA00023235"/>
    </source>
</evidence>
<dbReference type="InterPro" id="IPR013497">
    <property type="entry name" value="Topo_IA_cen"/>
</dbReference>
<feature type="compositionally biased region" description="Basic residues" evidence="13">
    <location>
        <begin position="681"/>
        <end position="700"/>
    </location>
</feature>
<dbReference type="Gene3D" id="1.10.460.10">
    <property type="entry name" value="Topoisomerase I, domain 2"/>
    <property type="match status" value="1"/>
</dbReference>
<sequence>MILYIAEKPSLGRAVASALPRPHKNGDGFITVGNGDVVSWCIGHLLEQAQPEAYNAEFKKWSTAHLPIVPEQWKLEIKPKTRKQFTVLKKLIKQADVLVNVGDPDREGQILIDEVINHCKVPKAKLQATQRCLISDLNTAAVKKSLNNLRSNTEFVPLATSALARARADWLYGINLTRLCTLKGQQSGFQGVLSVGRVQTPLLGLVVHRDLEIENFVSKPFYEVFVTLETAAKESFQAKWKPSKACEDYMDDDGRVLSKKLAETVIAKVSGKAGVITNVTQAKKKQAPPLPYNLSTLQIDAAKRFGLSAKQVLDVCQTLYERHKLITYPRSDCRYLPLEHYSEAAQVTSAIAKTCNNLSKAVSGANLSLKTKAWNDSKVSAHHAIIPTMKAMSGAALSRDEANVYELIARQYLIQFYPPFEYADKQIDSEVGGGLFIAKQKDVLKEGWKALFPKPKTKSATKGFNVSSPATTRGGVGHSQGPQDTDAAGFSNKTLPTVNKGDSVLCTDADLAEKQTSPPKHFTDATLLGAMTGIARYVSDPAIKKVLRETDGIGTEATRAGIIELLFSREFLTRKGKEIRATNIGIQLITSLPDVMGHPDMTAHWESQLEAISQRQMKYGQFMQPMVEGLNQLIDEVSAVQFQGLQGLGKSPFKKRGKGGLKNWGAKGSKSGASKSGSKGSKAKATTKARGSKSRSSKKT</sequence>
<dbReference type="InterPro" id="IPR000380">
    <property type="entry name" value="Topo_IA"/>
</dbReference>
<gene>
    <name evidence="16" type="ORF">DKW60_21685</name>
</gene>
<evidence type="ECO:0000256" key="12">
    <source>
        <dbReference type="ARBA" id="ARBA00032877"/>
    </source>
</evidence>
<feature type="compositionally biased region" description="Polar residues" evidence="13">
    <location>
        <begin position="460"/>
        <end position="471"/>
    </location>
</feature>
<feature type="region of interest" description="Disordered" evidence="13">
    <location>
        <begin position="460"/>
        <end position="490"/>
    </location>
</feature>
<dbReference type="CDD" id="cd03362">
    <property type="entry name" value="TOPRIM_TopoIA_TopoIII"/>
    <property type="match status" value="1"/>
</dbReference>
<dbReference type="NCBIfam" id="TIGR01056">
    <property type="entry name" value="topB"/>
    <property type="match status" value="1"/>
</dbReference>
<dbReference type="GO" id="GO:0046872">
    <property type="term" value="F:metal ion binding"/>
    <property type="evidence" value="ECO:0007669"/>
    <property type="project" value="UniProtKB-KW"/>
</dbReference>
<keyword evidence="6" id="KW-0799">Topoisomerase</keyword>
<evidence type="ECO:0000256" key="13">
    <source>
        <dbReference type="SAM" id="MobiDB-lite"/>
    </source>
</evidence>
<keyword evidence="7" id="KW-0238">DNA-binding</keyword>
<dbReference type="SMART" id="SM00436">
    <property type="entry name" value="TOP1Bc"/>
    <property type="match status" value="1"/>
</dbReference>
<comment type="catalytic activity">
    <reaction evidence="1">
        <text>ATP-independent breakage of single-stranded DNA, followed by passage and rejoining.</text>
        <dbReference type="EC" id="5.6.2.1"/>
    </reaction>
</comment>
<dbReference type="EMBL" id="QGKM01000095">
    <property type="protein sequence ID" value="PWQ92357.1"/>
    <property type="molecule type" value="Genomic_DNA"/>
</dbReference>
<dbReference type="InterPro" id="IPR013824">
    <property type="entry name" value="Topo_IA_cen_sub1"/>
</dbReference>
<keyword evidence="8 16" id="KW-0413">Isomerase</keyword>
<dbReference type="Gene3D" id="2.70.20.10">
    <property type="entry name" value="Topoisomerase I, domain 3"/>
    <property type="match status" value="1"/>
</dbReference>
<dbReference type="AlphaFoldDB" id="A0A317C1X0"/>
<name>A0A317C1X0_9GAMM</name>
<dbReference type="InterPro" id="IPR005738">
    <property type="entry name" value="TopoIII"/>
</dbReference>
<dbReference type="OrthoDB" id="9803554at2"/>
<dbReference type="EC" id="5.6.2.1" evidence="3"/>
<dbReference type="CDD" id="cd00186">
    <property type="entry name" value="TOP1Ac"/>
    <property type="match status" value="1"/>
</dbReference>
<evidence type="ECO:0000256" key="11">
    <source>
        <dbReference type="ARBA" id="ARBA00032235"/>
    </source>
</evidence>
<dbReference type="GO" id="GO:0006310">
    <property type="term" value="P:DNA recombination"/>
    <property type="evidence" value="ECO:0007669"/>
    <property type="project" value="TreeGrafter"/>
</dbReference>
<keyword evidence="17" id="KW-1185">Reference proteome</keyword>
<comment type="caution">
    <text evidence="16">The sequence shown here is derived from an EMBL/GenBank/DDBJ whole genome shotgun (WGS) entry which is preliminary data.</text>
</comment>
<keyword evidence="5" id="KW-0460">Magnesium</keyword>
<dbReference type="FunFam" id="1.10.290.10:FF:000004">
    <property type="entry name" value="DNA topoisomerase 3"/>
    <property type="match status" value="1"/>
</dbReference>
<dbReference type="FunFam" id="3.40.50.140:FF:000004">
    <property type="entry name" value="DNA topoisomerase 3"/>
    <property type="match status" value="1"/>
</dbReference>
<evidence type="ECO:0000256" key="1">
    <source>
        <dbReference type="ARBA" id="ARBA00000213"/>
    </source>
</evidence>
<comment type="similarity">
    <text evidence="2">Belongs to the type IA topoisomerase family.</text>
</comment>
<evidence type="ECO:0000256" key="4">
    <source>
        <dbReference type="ARBA" id="ARBA00022723"/>
    </source>
</evidence>
<dbReference type="InterPro" id="IPR034144">
    <property type="entry name" value="TOPRIM_TopoIII"/>
</dbReference>
<dbReference type="Gene3D" id="1.10.290.10">
    <property type="entry name" value="Topoisomerase I, domain 4"/>
    <property type="match status" value="1"/>
</dbReference>
<dbReference type="GO" id="GO:0006281">
    <property type="term" value="P:DNA repair"/>
    <property type="evidence" value="ECO:0007669"/>
    <property type="project" value="TreeGrafter"/>
</dbReference>
<dbReference type="GO" id="GO:0003917">
    <property type="term" value="F:DNA topoisomerase type I (single strand cut, ATP-independent) activity"/>
    <property type="evidence" value="ECO:0007669"/>
    <property type="project" value="UniProtKB-EC"/>
</dbReference>
<dbReference type="SMART" id="SM00493">
    <property type="entry name" value="TOPRIM"/>
    <property type="match status" value="1"/>
</dbReference>
<dbReference type="GO" id="GO:0043597">
    <property type="term" value="C:cytoplasmic replication fork"/>
    <property type="evidence" value="ECO:0007669"/>
    <property type="project" value="TreeGrafter"/>
</dbReference>
<dbReference type="PROSITE" id="PS52039">
    <property type="entry name" value="TOPO_IA_2"/>
    <property type="match status" value="1"/>
</dbReference>
<dbReference type="InterPro" id="IPR013825">
    <property type="entry name" value="Topo_IA_cen_sub2"/>
</dbReference>
<dbReference type="PRINTS" id="PR00417">
    <property type="entry name" value="PRTPISMRASEI"/>
</dbReference>
<dbReference type="InterPro" id="IPR023406">
    <property type="entry name" value="Topo_IA_AS"/>
</dbReference>
<protein>
    <recommendedName>
        <fullName evidence="3">DNA topoisomerase</fullName>
        <ecNumber evidence="3">5.6.2.1</ecNumber>
    </recommendedName>
    <alternativeName>
        <fullName evidence="12">Omega-protein</fullName>
    </alternativeName>
    <alternativeName>
        <fullName evidence="11">Relaxing enzyme</fullName>
    </alternativeName>
    <alternativeName>
        <fullName evidence="9">Swivelase</fullName>
    </alternativeName>
    <alternativeName>
        <fullName evidence="10">Untwisting enzyme</fullName>
    </alternativeName>
</protein>
<dbReference type="PROSITE" id="PS50880">
    <property type="entry name" value="TOPRIM"/>
    <property type="match status" value="1"/>
</dbReference>
<dbReference type="InterPro" id="IPR013826">
    <property type="entry name" value="Topo_IA_cen_sub3"/>
</dbReference>
<feature type="domain" description="Toprim" evidence="14">
    <location>
        <begin position="1"/>
        <end position="134"/>
    </location>
</feature>
<dbReference type="PROSITE" id="PS00396">
    <property type="entry name" value="TOPO_IA_1"/>
    <property type="match status" value="1"/>
</dbReference>
<dbReference type="Proteomes" id="UP000245539">
    <property type="component" value="Unassembled WGS sequence"/>
</dbReference>
<dbReference type="NCBIfam" id="NF005829">
    <property type="entry name" value="PRK07726.1"/>
    <property type="match status" value="1"/>
</dbReference>
<dbReference type="RefSeq" id="WP_109839750.1">
    <property type="nucleotide sequence ID" value="NZ_QGKM01000095.1"/>
</dbReference>
<evidence type="ECO:0000259" key="15">
    <source>
        <dbReference type="PROSITE" id="PS52039"/>
    </source>
</evidence>
<dbReference type="InterPro" id="IPR003601">
    <property type="entry name" value="Topo_IA_2"/>
</dbReference>
<organism evidence="16 17">
    <name type="scientific">Leucothrix pacifica</name>
    <dbReference type="NCBI Taxonomy" id="1247513"/>
    <lineage>
        <taxon>Bacteria</taxon>
        <taxon>Pseudomonadati</taxon>
        <taxon>Pseudomonadota</taxon>
        <taxon>Gammaproteobacteria</taxon>
        <taxon>Thiotrichales</taxon>
        <taxon>Thiotrichaceae</taxon>
        <taxon>Leucothrix</taxon>
    </lineage>
</organism>
<evidence type="ECO:0000256" key="5">
    <source>
        <dbReference type="ARBA" id="ARBA00022842"/>
    </source>
</evidence>
<dbReference type="PANTHER" id="PTHR11390:SF21">
    <property type="entry name" value="DNA TOPOISOMERASE 3-ALPHA"/>
    <property type="match status" value="1"/>
</dbReference>
<feature type="compositionally biased region" description="Low complexity" evidence="13">
    <location>
        <begin position="665"/>
        <end position="680"/>
    </location>
</feature>